<proteinExistence type="predicted"/>
<gene>
    <name evidence="1" type="ORF">AFUS01_LOCUS13220</name>
</gene>
<dbReference type="OrthoDB" id="10066767at2759"/>
<evidence type="ECO:0000313" key="2">
    <source>
        <dbReference type="Proteomes" id="UP000708208"/>
    </source>
</evidence>
<dbReference type="EMBL" id="CAJVCH010106583">
    <property type="protein sequence ID" value="CAG7724183.1"/>
    <property type="molecule type" value="Genomic_DNA"/>
</dbReference>
<sequence length="238" mass="26693">MARLQRSLKGAALQTVQGMMISPENLDIVLRTLEISFGRPDIIIRTLIEKARKTPSPKEEKLKMLITFSNAVQNLVATMRVLKVTLEHFADWITNAASITSILIQESEAKPAQKRDGKGKKTDSVSPSLKKISVDERWNIVTDKKLCFHCLRKGCQLTKHTEKECGVDTCNKFHHELLHKIQMVKKEFTAHVSQSKFEVLLCILPVTLTGPKASVHTYALCDEASTVTLLESSLVEDL</sequence>
<protein>
    <submittedName>
        <fullName evidence="1">Uncharacterized protein</fullName>
    </submittedName>
</protein>
<dbReference type="InterPro" id="IPR005312">
    <property type="entry name" value="DUF1759"/>
</dbReference>
<dbReference type="Pfam" id="PF03564">
    <property type="entry name" value="DUF1759"/>
    <property type="match status" value="1"/>
</dbReference>
<comment type="caution">
    <text evidence="1">The sequence shown here is derived from an EMBL/GenBank/DDBJ whole genome shotgun (WGS) entry which is preliminary data.</text>
</comment>
<dbReference type="PANTHER" id="PTHR47331:SF5">
    <property type="entry name" value="RIBONUCLEASE H"/>
    <property type="match status" value="1"/>
</dbReference>
<dbReference type="PANTHER" id="PTHR47331">
    <property type="entry name" value="PHD-TYPE DOMAIN-CONTAINING PROTEIN"/>
    <property type="match status" value="1"/>
</dbReference>
<organism evidence="1 2">
    <name type="scientific">Allacma fusca</name>
    <dbReference type="NCBI Taxonomy" id="39272"/>
    <lineage>
        <taxon>Eukaryota</taxon>
        <taxon>Metazoa</taxon>
        <taxon>Ecdysozoa</taxon>
        <taxon>Arthropoda</taxon>
        <taxon>Hexapoda</taxon>
        <taxon>Collembola</taxon>
        <taxon>Symphypleona</taxon>
        <taxon>Sminthuridae</taxon>
        <taxon>Allacma</taxon>
    </lineage>
</organism>
<dbReference type="AlphaFoldDB" id="A0A8J2JR90"/>
<reference evidence="1" key="1">
    <citation type="submission" date="2021-06" db="EMBL/GenBank/DDBJ databases">
        <authorList>
            <person name="Hodson N. C."/>
            <person name="Mongue J. A."/>
            <person name="Jaron S. K."/>
        </authorList>
    </citation>
    <scope>NUCLEOTIDE SEQUENCE</scope>
</reference>
<dbReference type="Proteomes" id="UP000708208">
    <property type="component" value="Unassembled WGS sequence"/>
</dbReference>
<keyword evidence="2" id="KW-1185">Reference proteome</keyword>
<accession>A0A8J2JR90</accession>
<name>A0A8J2JR90_9HEXA</name>
<evidence type="ECO:0000313" key="1">
    <source>
        <dbReference type="EMBL" id="CAG7724183.1"/>
    </source>
</evidence>